<evidence type="ECO:0000256" key="5">
    <source>
        <dbReference type="ARBA" id="ARBA00022679"/>
    </source>
</evidence>
<organism evidence="15 16">
    <name type="scientific">Macleaya cordata</name>
    <name type="common">Five-seeded plume-poppy</name>
    <name type="synonym">Bocconia cordata</name>
    <dbReference type="NCBI Taxonomy" id="56857"/>
    <lineage>
        <taxon>Eukaryota</taxon>
        <taxon>Viridiplantae</taxon>
        <taxon>Streptophyta</taxon>
        <taxon>Embryophyta</taxon>
        <taxon>Tracheophyta</taxon>
        <taxon>Spermatophyta</taxon>
        <taxon>Magnoliopsida</taxon>
        <taxon>Ranunculales</taxon>
        <taxon>Papaveraceae</taxon>
        <taxon>Papaveroideae</taxon>
        <taxon>Macleaya</taxon>
    </lineage>
</organism>
<dbReference type="EC" id="2.7.11.22" evidence="2"/>
<evidence type="ECO:0000256" key="10">
    <source>
        <dbReference type="ARBA" id="ARBA00048367"/>
    </source>
</evidence>
<evidence type="ECO:0000256" key="6">
    <source>
        <dbReference type="ARBA" id="ARBA00022741"/>
    </source>
</evidence>
<keyword evidence="5" id="KW-0808">Transferase</keyword>
<evidence type="ECO:0000256" key="8">
    <source>
        <dbReference type="ARBA" id="ARBA00022840"/>
    </source>
</evidence>
<dbReference type="SMART" id="SM00220">
    <property type="entry name" value="S_TKc"/>
    <property type="match status" value="1"/>
</dbReference>
<keyword evidence="8 11" id="KW-0067">ATP-binding</keyword>
<keyword evidence="3 12" id="KW-0723">Serine/threonine-protein kinase</keyword>
<protein>
    <recommendedName>
        <fullName evidence="2">cyclin-dependent kinase</fullName>
        <ecNumber evidence="2">2.7.11.22</ecNumber>
    </recommendedName>
</protein>
<comment type="catalytic activity">
    <reaction evidence="10">
        <text>L-seryl-[protein] + ATP = O-phospho-L-seryl-[protein] + ADP + H(+)</text>
        <dbReference type="Rhea" id="RHEA:17989"/>
        <dbReference type="Rhea" id="RHEA-COMP:9863"/>
        <dbReference type="Rhea" id="RHEA-COMP:11604"/>
        <dbReference type="ChEBI" id="CHEBI:15378"/>
        <dbReference type="ChEBI" id="CHEBI:29999"/>
        <dbReference type="ChEBI" id="CHEBI:30616"/>
        <dbReference type="ChEBI" id="CHEBI:83421"/>
        <dbReference type="ChEBI" id="CHEBI:456216"/>
        <dbReference type="EC" id="2.7.11.22"/>
    </reaction>
</comment>
<evidence type="ECO:0000259" key="14">
    <source>
        <dbReference type="PROSITE" id="PS50011"/>
    </source>
</evidence>
<gene>
    <name evidence="15" type="ORF">BVC80_441g155</name>
</gene>
<dbReference type="InterPro" id="IPR050117">
    <property type="entry name" value="MAPK"/>
</dbReference>
<evidence type="ECO:0000313" key="15">
    <source>
        <dbReference type="EMBL" id="OVA05392.1"/>
    </source>
</evidence>
<dbReference type="GO" id="GO:0005524">
    <property type="term" value="F:ATP binding"/>
    <property type="evidence" value="ECO:0007669"/>
    <property type="project" value="UniProtKB-UniRule"/>
</dbReference>
<dbReference type="InterPro" id="IPR011009">
    <property type="entry name" value="Kinase-like_dom_sf"/>
</dbReference>
<keyword evidence="7 15" id="KW-0418">Kinase</keyword>
<dbReference type="SUPFAM" id="SSF56112">
    <property type="entry name" value="Protein kinase-like (PK-like)"/>
    <property type="match status" value="1"/>
</dbReference>
<evidence type="ECO:0000256" key="11">
    <source>
        <dbReference type="PROSITE-ProRule" id="PRU10141"/>
    </source>
</evidence>
<dbReference type="AlphaFoldDB" id="A0A200Q4K5"/>
<evidence type="ECO:0000256" key="12">
    <source>
        <dbReference type="RuleBase" id="RU000304"/>
    </source>
</evidence>
<dbReference type="CDD" id="cd07830">
    <property type="entry name" value="STKc_MAK_like"/>
    <property type="match status" value="1"/>
</dbReference>
<dbReference type="Gene3D" id="3.30.200.20">
    <property type="entry name" value="Phosphorylase Kinase, domain 1"/>
    <property type="match status" value="1"/>
</dbReference>
<feature type="binding site" evidence="11">
    <location>
        <position position="37"/>
    </location>
    <ligand>
        <name>ATP</name>
        <dbReference type="ChEBI" id="CHEBI:30616"/>
    </ligand>
</feature>
<dbReference type="InterPro" id="IPR000719">
    <property type="entry name" value="Prot_kinase_dom"/>
</dbReference>
<dbReference type="InterPro" id="IPR017441">
    <property type="entry name" value="Protein_kinase_ATP_BS"/>
</dbReference>
<dbReference type="InParanoid" id="A0A200Q4K5"/>
<feature type="domain" description="Protein kinase" evidence="14">
    <location>
        <begin position="4"/>
        <end position="283"/>
    </location>
</feature>
<dbReference type="PROSITE" id="PS50011">
    <property type="entry name" value="PROTEIN_KINASE_DOM"/>
    <property type="match status" value="1"/>
</dbReference>
<evidence type="ECO:0000256" key="7">
    <source>
        <dbReference type="ARBA" id="ARBA00022777"/>
    </source>
</evidence>
<evidence type="ECO:0000256" key="4">
    <source>
        <dbReference type="ARBA" id="ARBA00022553"/>
    </source>
</evidence>
<evidence type="ECO:0000256" key="2">
    <source>
        <dbReference type="ARBA" id="ARBA00012425"/>
    </source>
</evidence>
<dbReference type="FunFam" id="3.30.200.20:FF:000335">
    <property type="entry name" value="Serine/threonine-protein kinase MHK"/>
    <property type="match status" value="1"/>
</dbReference>
<keyword evidence="16" id="KW-1185">Reference proteome</keyword>
<dbReference type="STRING" id="56857.A0A200Q4K5"/>
<dbReference type="OrthoDB" id="2158884at2759"/>
<reference evidence="15 16" key="1">
    <citation type="journal article" date="2017" name="Mol. Plant">
        <title>The Genome of Medicinal Plant Macleaya cordata Provides New Insights into Benzylisoquinoline Alkaloids Metabolism.</title>
        <authorList>
            <person name="Liu X."/>
            <person name="Liu Y."/>
            <person name="Huang P."/>
            <person name="Ma Y."/>
            <person name="Qing Z."/>
            <person name="Tang Q."/>
            <person name="Cao H."/>
            <person name="Cheng P."/>
            <person name="Zheng Y."/>
            <person name="Yuan Z."/>
            <person name="Zhou Y."/>
            <person name="Liu J."/>
            <person name="Tang Z."/>
            <person name="Zhuo Y."/>
            <person name="Zhang Y."/>
            <person name="Yu L."/>
            <person name="Huang J."/>
            <person name="Yang P."/>
            <person name="Peng Q."/>
            <person name="Zhang J."/>
            <person name="Jiang W."/>
            <person name="Zhang Z."/>
            <person name="Lin K."/>
            <person name="Ro D.K."/>
            <person name="Chen X."/>
            <person name="Xiong X."/>
            <person name="Shang Y."/>
            <person name="Huang S."/>
            <person name="Zeng J."/>
        </authorList>
    </citation>
    <scope>NUCLEOTIDE SEQUENCE [LARGE SCALE GENOMIC DNA]</scope>
    <source>
        <strain evidence="16">cv. BLH2017</strain>
        <tissue evidence="15">Root</tissue>
    </source>
</reference>
<evidence type="ECO:0000256" key="13">
    <source>
        <dbReference type="SAM" id="MobiDB-lite"/>
    </source>
</evidence>
<evidence type="ECO:0000256" key="3">
    <source>
        <dbReference type="ARBA" id="ARBA00022527"/>
    </source>
</evidence>
<evidence type="ECO:0000256" key="9">
    <source>
        <dbReference type="ARBA" id="ARBA00047811"/>
    </source>
</evidence>
<dbReference type="GO" id="GO:0004693">
    <property type="term" value="F:cyclin-dependent protein serine/threonine kinase activity"/>
    <property type="evidence" value="ECO:0007669"/>
    <property type="project" value="UniProtKB-EC"/>
</dbReference>
<dbReference type="OMA" id="LLHDTHY"/>
<keyword evidence="6 11" id="KW-0547">Nucleotide-binding</keyword>
<dbReference type="EMBL" id="MVGT01003118">
    <property type="protein sequence ID" value="OVA05392.1"/>
    <property type="molecule type" value="Genomic_DNA"/>
</dbReference>
<comment type="catalytic activity">
    <reaction evidence="9">
        <text>L-threonyl-[protein] + ATP = O-phospho-L-threonyl-[protein] + ADP + H(+)</text>
        <dbReference type="Rhea" id="RHEA:46608"/>
        <dbReference type="Rhea" id="RHEA-COMP:11060"/>
        <dbReference type="Rhea" id="RHEA-COMP:11605"/>
        <dbReference type="ChEBI" id="CHEBI:15378"/>
        <dbReference type="ChEBI" id="CHEBI:30013"/>
        <dbReference type="ChEBI" id="CHEBI:30616"/>
        <dbReference type="ChEBI" id="CHEBI:61977"/>
        <dbReference type="ChEBI" id="CHEBI:456216"/>
        <dbReference type="EC" id="2.7.11.22"/>
    </reaction>
</comment>
<dbReference type="InterPro" id="IPR008271">
    <property type="entry name" value="Ser/Thr_kinase_AS"/>
</dbReference>
<dbReference type="Pfam" id="PF00069">
    <property type="entry name" value="Pkinase"/>
    <property type="match status" value="1"/>
</dbReference>
<accession>A0A200Q4K5</accession>
<dbReference type="FunFam" id="1.10.510.10:FF:000104">
    <property type="entry name" value="serine/threonine-protein kinase MAK isoform X1"/>
    <property type="match status" value="1"/>
</dbReference>
<evidence type="ECO:0000313" key="16">
    <source>
        <dbReference type="Proteomes" id="UP000195402"/>
    </source>
</evidence>
<evidence type="ECO:0000256" key="1">
    <source>
        <dbReference type="ARBA" id="ARBA00006485"/>
    </source>
</evidence>
<name>A0A200Q4K5_MACCD</name>
<dbReference type="PANTHER" id="PTHR24055">
    <property type="entry name" value="MITOGEN-ACTIVATED PROTEIN KINASE"/>
    <property type="match status" value="1"/>
</dbReference>
<dbReference type="PROSITE" id="PS00108">
    <property type="entry name" value="PROTEIN_KINASE_ST"/>
    <property type="match status" value="1"/>
</dbReference>
<comment type="similarity">
    <text evidence="1">Belongs to the protein kinase superfamily. CMGC Ser/Thr protein kinase family. CDC2/CDKX subfamily.</text>
</comment>
<dbReference type="Proteomes" id="UP000195402">
    <property type="component" value="Unassembled WGS sequence"/>
</dbReference>
<feature type="region of interest" description="Disordered" evidence="13">
    <location>
        <begin position="399"/>
        <end position="421"/>
    </location>
</feature>
<sequence>MNRYNIIREVGEGSFGSVCRAINKQTGEAVAIKRIKKKFDSWEECLNLREVKSLRKMNHPNIVKLREVIRENEILYFVFEYMECNLYELISEQANYFSEAEVRRWCFKIFQALLYMHRCGYFHRDLKPENLLVTKDVIKIADFGLAREICSQPPYTDYVSTRWYRAPEVLLKSPTYNSAVDMWAMGAIMAELFTLHPLFPGSSEVDQMYKICSVIGSPNQNSWPEGLQLANSINYQFPQLPGVHLSALVPYASEDAISLITSLCSWDPNKRPTAAEVLQHPFFRPCFYVPPSLRSKTPLAPLGITPPGFGTARTTMPLLEIDHQLANKNNNNALMKSCAKQTQPISRYQPVPSTNNAINMGGAQQTGVVSDAMTERLAQLKVGSGYKVVPPRQAAVAAAPPGFGTARTSKQAAAPPPRMKAGGWHGHTDGFLGRSPNEIVPSAARDHYYSIRKVVG</sequence>
<dbReference type="Gene3D" id="1.10.510.10">
    <property type="entry name" value="Transferase(Phosphotransferase) domain 1"/>
    <property type="match status" value="1"/>
</dbReference>
<comment type="caution">
    <text evidence="15">The sequence shown here is derived from an EMBL/GenBank/DDBJ whole genome shotgun (WGS) entry which is preliminary data.</text>
</comment>
<keyword evidence="4" id="KW-0597">Phosphoprotein</keyword>
<dbReference type="PROSITE" id="PS00107">
    <property type="entry name" value="PROTEIN_KINASE_ATP"/>
    <property type="match status" value="1"/>
</dbReference>
<proteinExistence type="inferred from homology"/>